<evidence type="ECO:0000313" key="4">
    <source>
        <dbReference type="Proteomes" id="UP001320420"/>
    </source>
</evidence>
<keyword evidence="2" id="KW-0812">Transmembrane</keyword>
<dbReference type="InterPro" id="IPR016833">
    <property type="entry name" value="Put_Na-Bile_cotransptr"/>
</dbReference>
<organism evidence="3 4">
    <name type="scientific">Diatrype stigma</name>
    <dbReference type="NCBI Taxonomy" id="117547"/>
    <lineage>
        <taxon>Eukaryota</taxon>
        <taxon>Fungi</taxon>
        <taxon>Dikarya</taxon>
        <taxon>Ascomycota</taxon>
        <taxon>Pezizomycotina</taxon>
        <taxon>Sordariomycetes</taxon>
        <taxon>Xylariomycetidae</taxon>
        <taxon>Xylariales</taxon>
        <taxon>Diatrypaceae</taxon>
        <taxon>Diatrype</taxon>
    </lineage>
</organism>
<evidence type="ECO:0000313" key="3">
    <source>
        <dbReference type="EMBL" id="KAK7747112.1"/>
    </source>
</evidence>
<dbReference type="Pfam" id="PF13593">
    <property type="entry name" value="SBF_like"/>
    <property type="match status" value="1"/>
</dbReference>
<dbReference type="Proteomes" id="UP001320420">
    <property type="component" value="Unassembled WGS sequence"/>
</dbReference>
<proteinExistence type="predicted"/>
<dbReference type="GO" id="GO:0016301">
    <property type="term" value="F:kinase activity"/>
    <property type="evidence" value="ECO:0007669"/>
    <property type="project" value="UniProtKB-KW"/>
</dbReference>
<reference evidence="3 4" key="1">
    <citation type="submission" date="2024-02" db="EMBL/GenBank/DDBJ databases">
        <title>De novo assembly and annotation of 12 fungi associated with fruit tree decline syndrome in Ontario, Canada.</title>
        <authorList>
            <person name="Sulman M."/>
            <person name="Ellouze W."/>
            <person name="Ilyukhin E."/>
        </authorList>
    </citation>
    <scope>NUCLEOTIDE SEQUENCE [LARGE SCALE GENOMIC DNA]</scope>
    <source>
        <strain evidence="3 4">M11/M66-122</strain>
    </source>
</reference>
<name>A0AAN9UG62_9PEZI</name>
<gene>
    <name evidence="3" type="primary">RCH1</name>
    <name evidence="3" type="ORF">SLS62_009167</name>
</gene>
<keyword evidence="3" id="KW-0808">Transferase</keyword>
<dbReference type="Gene3D" id="1.20.1530.20">
    <property type="match status" value="1"/>
</dbReference>
<comment type="caution">
    <text evidence="3">The sequence shown here is derived from an EMBL/GenBank/DDBJ whole genome shotgun (WGS) entry which is preliminary data.</text>
</comment>
<dbReference type="EMBL" id="JAKJXP020000093">
    <property type="protein sequence ID" value="KAK7747112.1"/>
    <property type="molecule type" value="Genomic_DNA"/>
</dbReference>
<keyword evidence="3" id="KW-0675">Receptor</keyword>
<feature type="region of interest" description="Disordered" evidence="1">
    <location>
        <begin position="156"/>
        <end position="186"/>
    </location>
</feature>
<keyword evidence="2" id="KW-1133">Transmembrane helix</keyword>
<keyword evidence="2" id="KW-0472">Membrane</keyword>
<evidence type="ECO:0000256" key="1">
    <source>
        <dbReference type="SAM" id="MobiDB-lite"/>
    </source>
</evidence>
<keyword evidence="4" id="KW-1185">Reference proteome</keyword>
<dbReference type="AlphaFoldDB" id="A0AAN9UG62"/>
<accession>A0AAN9UG62</accession>
<evidence type="ECO:0000256" key="2">
    <source>
        <dbReference type="SAM" id="Phobius"/>
    </source>
</evidence>
<feature type="compositionally biased region" description="Basic and acidic residues" evidence="1">
    <location>
        <begin position="176"/>
        <end position="186"/>
    </location>
</feature>
<feature type="transmembrane region" description="Helical" evidence="2">
    <location>
        <begin position="127"/>
        <end position="145"/>
    </location>
</feature>
<feature type="transmembrane region" description="Helical" evidence="2">
    <location>
        <begin position="26"/>
        <end position="48"/>
    </location>
</feature>
<keyword evidence="3" id="KW-0418">Kinase</keyword>
<feature type="transmembrane region" description="Helical" evidence="2">
    <location>
        <begin position="89"/>
        <end position="112"/>
    </location>
</feature>
<dbReference type="InterPro" id="IPR038770">
    <property type="entry name" value="Na+/solute_symporter_sf"/>
</dbReference>
<protein>
    <submittedName>
        <fullName evidence="3">LRR receptor-like serine/threonine-protein kinase RGI2</fullName>
    </submittedName>
</protein>
<sequence>MATLVWSTFSGAFETGAIYTLPNSSIIFNILMNVVEYGVFTVICYYVAFPPKSFMRAVNPLVADSKIASRLPNALRDAMTVKRMAPVQVVAVCFCGAAKTTSVGIPLVAAMWSELDNFTISSIQVPVLLYTVEQVFLAQFFTIFFRHWMDKTTKSITDTESTAPDDPLCAAEPADPEPRGESRKLE</sequence>